<proteinExistence type="predicted"/>
<reference evidence="2" key="2">
    <citation type="journal article" date="2015" name="Fish Shellfish Immunol.">
        <title>Early steps in the European eel (Anguilla anguilla)-Vibrio vulnificus interaction in the gills: Role of the RtxA13 toxin.</title>
        <authorList>
            <person name="Callol A."/>
            <person name="Pajuelo D."/>
            <person name="Ebbesson L."/>
            <person name="Teles M."/>
            <person name="MacKenzie S."/>
            <person name="Amaro C."/>
        </authorList>
    </citation>
    <scope>NUCLEOTIDE SEQUENCE</scope>
</reference>
<name>A0A0E9XG99_ANGAN</name>
<evidence type="ECO:0000256" key="1">
    <source>
        <dbReference type="SAM" id="SignalP"/>
    </source>
</evidence>
<feature type="signal peptide" evidence="1">
    <location>
        <begin position="1"/>
        <end position="19"/>
    </location>
</feature>
<feature type="chain" id="PRO_5002435262" evidence="1">
    <location>
        <begin position="20"/>
        <end position="71"/>
    </location>
</feature>
<organism evidence="2">
    <name type="scientific">Anguilla anguilla</name>
    <name type="common">European freshwater eel</name>
    <name type="synonym">Muraena anguilla</name>
    <dbReference type="NCBI Taxonomy" id="7936"/>
    <lineage>
        <taxon>Eukaryota</taxon>
        <taxon>Metazoa</taxon>
        <taxon>Chordata</taxon>
        <taxon>Craniata</taxon>
        <taxon>Vertebrata</taxon>
        <taxon>Euteleostomi</taxon>
        <taxon>Actinopterygii</taxon>
        <taxon>Neopterygii</taxon>
        <taxon>Teleostei</taxon>
        <taxon>Anguilliformes</taxon>
        <taxon>Anguillidae</taxon>
        <taxon>Anguilla</taxon>
    </lineage>
</organism>
<keyword evidence="1" id="KW-0732">Signal</keyword>
<accession>A0A0E9XG99</accession>
<evidence type="ECO:0000313" key="2">
    <source>
        <dbReference type="EMBL" id="JAI01733.1"/>
    </source>
</evidence>
<protein>
    <submittedName>
        <fullName evidence="2">Uncharacterized protein</fullName>
    </submittedName>
</protein>
<sequence length="71" mass="8043">MFIWIHCITLHMFSSQTHAILKNADSFQRCISLFSTCADVCILTWSNAIIQTSGVFFSTQRTSSLSRIVLN</sequence>
<dbReference type="AlphaFoldDB" id="A0A0E9XG99"/>
<reference evidence="2" key="1">
    <citation type="submission" date="2014-11" db="EMBL/GenBank/DDBJ databases">
        <authorList>
            <person name="Amaro Gonzalez C."/>
        </authorList>
    </citation>
    <scope>NUCLEOTIDE SEQUENCE</scope>
</reference>
<dbReference type="EMBL" id="GBXM01006845">
    <property type="protein sequence ID" value="JAI01733.1"/>
    <property type="molecule type" value="Transcribed_RNA"/>
</dbReference>